<feature type="chain" id="PRO_5023891577" evidence="1">
    <location>
        <begin position="27"/>
        <end position="151"/>
    </location>
</feature>
<dbReference type="InParanoid" id="A0A5J5EMZ5"/>
<organism evidence="2 3">
    <name type="scientific">Sphaerosporella brunnea</name>
    <dbReference type="NCBI Taxonomy" id="1250544"/>
    <lineage>
        <taxon>Eukaryota</taxon>
        <taxon>Fungi</taxon>
        <taxon>Dikarya</taxon>
        <taxon>Ascomycota</taxon>
        <taxon>Pezizomycotina</taxon>
        <taxon>Pezizomycetes</taxon>
        <taxon>Pezizales</taxon>
        <taxon>Pyronemataceae</taxon>
        <taxon>Sphaerosporella</taxon>
    </lineage>
</organism>
<name>A0A5J5EMZ5_9PEZI</name>
<proteinExistence type="predicted"/>
<comment type="caution">
    <text evidence="2">The sequence shown here is derived from an EMBL/GenBank/DDBJ whole genome shotgun (WGS) entry which is preliminary data.</text>
</comment>
<keyword evidence="1" id="KW-0732">Signal</keyword>
<dbReference type="AlphaFoldDB" id="A0A5J5EMZ5"/>
<dbReference type="EMBL" id="VXIS01000184">
    <property type="protein sequence ID" value="KAA8898476.1"/>
    <property type="molecule type" value="Genomic_DNA"/>
</dbReference>
<sequence length="151" mass="16456">MPNPNFTRPILLTCLALKASLQQLSTFSLESGGDDGWGARGLTAPRERVNRRGGATASCVVVAGQIFSPVDILDRGFSRNLGAGPLLHSDTEALSLMHFGSVLAGTLLYGKSEVSRYRQRRFRMTNLTNYLDTAFNNNMQLGRLPRVQAGN</sequence>
<evidence type="ECO:0000313" key="2">
    <source>
        <dbReference type="EMBL" id="KAA8898476.1"/>
    </source>
</evidence>
<feature type="signal peptide" evidence="1">
    <location>
        <begin position="1"/>
        <end position="26"/>
    </location>
</feature>
<keyword evidence="3" id="KW-1185">Reference proteome</keyword>
<evidence type="ECO:0000256" key="1">
    <source>
        <dbReference type="SAM" id="SignalP"/>
    </source>
</evidence>
<dbReference type="Proteomes" id="UP000326924">
    <property type="component" value="Unassembled WGS sequence"/>
</dbReference>
<gene>
    <name evidence="2" type="ORF">FN846DRAFT_962339</name>
</gene>
<protein>
    <submittedName>
        <fullName evidence="2">Uncharacterized protein</fullName>
    </submittedName>
</protein>
<evidence type="ECO:0000313" key="3">
    <source>
        <dbReference type="Proteomes" id="UP000326924"/>
    </source>
</evidence>
<reference evidence="2 3" key="1">
    <citation type="submission" date="2019-09" db="EMBL/GenBank/DDBJ databases">
        <title>Draft genome of the ectomycorrhizal ascomycete Sphaerosporella brunnea.</title>
        <authorList>
            <consortium name="DOE Joint Genome Institute"/>
            <person name="Benucci G.M."/>
            <person name="Marozzi G."/>
            <person name="Antonielli L."/>
            <person name="Sanchez S."/>
            <person name="Marco P."/>
            <person name="Wang X."/>
            <person name="Falini L.B."/>
            <person name="Barry K."/>
            <person name="Haridas S."/>
            <person name="Lipzen A."/>
            <person name="Labutti K."/>
            <person name="Grigoriev I.V."/>
            <person name="Murat C."/>
            <person name="Martin F."/>
            <person name="Albertini E."/>
            <person name="Donnini D."/>
            <person name="Bonito G."/>
        </authorList>
    </citation>
    <scope>NUCLEOTIDE SEQUENCE [LARGE SCALE GENOMIC DNA]</scope>
    <source>
        <strain evidence="2 3">Sb_GMNB300</strain>
    </source>
</reference>
<accession>A0A5J5EMZ5</accession>